<dbReference type="EMBL" id="JACHHU010000003">
    <property type="protein sequence ID" value="MBB6542188.1"/>
    <property type="molecule type" value="Genomic_DNA"/>
</dbReference>
<keyword evidence="6" id="KW-0411">Iron-sulfur</keyword>
<feature type="domain" description="4Fe-4S ferredoxin-type" evidence="8">
    <location>
        <begin position="173"/>
        <end position="209"/>
    </location>
</feature>
<feature type="domain" description="4Fe-4S ferredoxin-type" evidence="8">
    <location>
        <begin position="70"/>
        <end position="110"/>
    </location>
</feature>
<keyword evidence="4" id="KW-0249">Electron transport</keyword>
<name>A0A7X0TSI7_9GAMM</name>
<keyword evidence="7" id="KW-1133">Transmembrane helix</keyword>
<evidence type="ECO:0000256" key="1">
    <source>
        <dbReference type="ARBA" id="ARBA00022448"/>
    </source>
</evidence>
<feature type="transmembrane region" description="Helical" evidence="7">
    <location>
        <begin position="9"/>
        <end position="27"/>
    </location>
</feature>
<feature type="transmembrane region" description="Helical" evidence="7">
    <location>
        <begin position="191"/>
        <end position="212"/>
    </location>
</feature>
<evidence type="ECO:0000256" key="7">
    <source>
        <dbReference type="SAM" id="Phobius"/>
    </source>
</evidence>
<evidence type="ECO:0000313" key="10">
    <source>
        <dbReference type="Proteomes" id="UP000537141"/>
    </source>
</evidence>
<dbReference type="Pfam" id="PF12801">
    <property type="entry name" value="Fer4_5"/>
    <property type="match status" value="2"/>
</dbReference>
<dbReference type="GO" id="GO:0051539">
    <property type="term" value="F:4 iron, 4 sulfur cluster binding"/>
    <property type="evidence" value="ECO:0007669"/>
    <property type="project" value="UniProtKB-KW"/>
</dbReference>
<dbReference type="RefSeq" id="WP_184422545.1">
    <property type="nucleotide sequence ID" value="NZ_AP027362.1"/>
</dbReference>
<evidence type="ECO:0000256" key="4">
    <source>
        <dbReference type="ARBA" id="ARBA00022982"/>
    </source>
</evidence>
<keyword evidence="10" id="KW-1185">Reference proteome</keyword>
<gene>
    <name evidence="9" type="ORF">HNQ55_000666</name>
</gene>
<dbReference type="GO" id="GO:0046872">
    <property type="term" value="F:metal ion binding"/>
    <property type="evidence" value="ECO:0007669"/>
    <property type="project" value="UniProtKB-KW"/>
</dbReference>
<comment type="caution">
    <text evidence="9">The sequence shown here is derived from an EMBL/GenBank/DDBJ whole genome shotgun (WGS) entry which is preliminary data.</text>
</comment>
<dbReference type="AlphaFoldDB" id="A0A7X0TSI7"/>
<evidence type="ECO:0000256" key="3">
    <source>
        <dbReference type="ARBA" id="ARBA00022723"/>
    </source>
</evidence>
<dbReference type="PANTHER" id="PTHR30176:SF3">
    <property type="entry name" value="FERREDOXIN-TYPE PROTEIN NAPH"/>
    <property type="match status" value="1"/>
</dbReference>
<feature type="transmembrane region" description="Helical" evidence="7">
    <location>
        <begin position="33"/>
        <end position="52"/>
    </location>
</feature>
<accession>A0A7X0TSI7</accession>
<keyword evidence="1" id="KW-0813">Transport</keyword>
<evidence type="ECO:0000256" key="5">
    <source>
        <dbReference type="ARBA" id="ARBA00023004"/>
    </source>
</evidence>
<organism evidence="9 10">
    <name type="scientific">Thalassotalea piscium</name>
    <dbReference type="NCBI Taxonomy" id="1230533"/>
    <lineage>
        <taxon>Bacteria</taxon>
        <taxon>Pseudomonadati</taxon>
        <taxon>Pseudomonadota</taxon>
        <taxon>Gammaproteobacteria</taxon>
        <taxon>Alteromonadales</taxon>
        <taxon>Colwelliaceae</taxon>
        <taxon>Thalassotalea</taxon>
    </lineage>
</organism>
<reference evidence="9 10" key="1">
    <citation type="submission" date="2020-08" db="EMBL/GenBank/DDBJ databases">
        <title>Genomic Encyclopedia of Type Strains, Phase IV (KMG-IV): sequencing the most valuable type-strain genomes for metagenomic binning, comparative biology and taxonomic classification.</title>
        <authorList>
            <person name="Goeker M."/>
        </authorList>
    </citation>
    <scope>NUCLEOTIDE SEQUENCE [LARGE SCALE GENOMIC DNA]</scope>
    <source>
        <strain evidence="9 10">DSM 26287</strain>
    </source>
</reference>
<dbReference type="Proteomes" id="UP000537141">
    <property type="component" value="Unassembled WGS sequence"/>
</dbReference>
<evidence type="ECO:0000256" key="6">
    <source>
        <dbReference type="ARBA" id="ARBA00023014"/>
    </source>
</evidence>
<dbReference type="PANTHER" id="PTHR30176">
    <property type="entry name" value="FERREDOXIN-TYPE PROTEIN NAPH"/>
    <property type="match status" value="1"/>
</dbReference>
<feature type="transmembrane region" description="Helical" evidence="7">
    <location>
        <begin position="132"/>
        <end position="154"/>
    </location>
</feature>
<sequence length="324" mass="36303">MTLQQSRVLAKTLFFLLFLFAPLLNIFRFDLALGHFIIFGQAWTISIDSILYDGGDSVDAAIKIFSRVLLPGMAFVAISAVLIWKYGRIYCGWLCPHFSVVELINDLMLKQLNRVTVWEKASKASKGVLPKLVVSMAAISMAFIWALGLLSYLLNPQQLLLDLINANLGFGASIFIIVATTVFTLDFLFARHLFCKYGCALGLFQSLIWMANKRAMVVKFDRKRAKACRECSLNQDNKPCDQACPMRLPTRNMKRAKFTCTQCAQCISACEQVQKDNPEGSLLTWVSGAEAVEVDRPAGQFKRSHGELSRLNAKIIDVNVIEKE</sequence>
<evidence type="ECO:0000313" key="9">
    <source>
        <dbReference type="EMBL" id="MBB6542188.1"/>
    </source>
</evidence>
<keyword evidence="7" id="KW-0812">Transmembrane</keyword>
<keyword evidence="7" id="KW-0472">Membrane</keyword>
<keyword evidence="2" id="KW-0004">4Fe-4S</keyword>
<keyword evidence="5" id="KW-0408">Iron</keyword>
<evidence type="ECO:0000256" key="2">
    <source>
        <dbReference type="ARBA" id="ARBA00022485"/>
    </source>
</evidence>
<dbReference type="InterPro" id="IPR017896">
    <property type="entry name" value="4Fe4S_Fe-S-bd"/>
</dbReference>
<dbReference type="InterPro" id="IPR051684">
    <property type="entry name" value="Electron_Trans/Redox"/>
</dbReference>
<protein>
    <submittedName>
        <fullName evidence="9">Polyferredoxin</fullName>
    </submittedName>
</protein>
<evidence type="ECO:0000259" key="8">
    <source>
        <dbReference type="Pfam" id="PF12801"/>
    </source>
</evidence>
<keyword evidence="3" id="KW-0479">Metal-binding</keyword>
<feature type="transmembrane region" description="Helical" evidence="7">
    <location>
        <begin position="166"/>
        <end position="185"/>
    </location>
</feature>
<feature type="transmembrane region" description="Helical" evidence="7">
    <location>
        <begin position="64"/>
        <end position="84"/>
    </location>
</feature>
<proteinExistence type="predicted"/>
<dbReference type="GO" id="GO:0005886">
    <property type="term" value="C:plasma membrane"/>
    <property type="evidence" value="ECO:0007669"/>
    <property type="project" value="TreeGrafter"/>
</dbReference>